<comment type="subcellular location">
    <subcellularLocation>
        <location evidence="1 8">Cell membrane</location>
        <topology evidence="1 8">Multi-pass membrane protein</topology>
    </subcellularLocation>
</comment>
<dbReference type="InterPro" id="IPR003010">
    <property type="entry name" value="C-N_Hydrolase"/>
</dbReference>
<feature type="transmembrane region" description="Helical" evidence="8">
    <location>
        <begin position="180"/>
        <end position="200"/>
    </location>
</feature>
<name>A0A402CQA3_9BACT</name>
<dbReference type="KEGG" id="ccot:CCAX7_48510"/>
<evidence type="ECO:0000256" key="6">
    <source>
        <dbReference type="ARBA" id="ARBA00023136"/>
    </source>
</evidence>
<keyword evidence="3 8" id="KW-0808">Transferase</keyword>
<keyword evidence="7 8" id="KW-0012">Acyltransferase</keyword>
<feature type="transmembrane region" description="Helical" evidence="8">
    <location>
        <begin position="69"/>
        <end position="89"/>
    </location>
</feature>
<dbReference type="GO" id="GO:0042158">
    <property type="term" value="P:lipoprotein biosynthetic process"/>
    <property type="evidence" value="ECO:0007669"/>
    <property type="project" value="UniProtKB-UniRule"/>
</dbReference>
<dbReference type="RefSeq" id="WP_165863915.1">
    <property type="nucleotide sequence ID" value="NZ_AP025739.1"/>
</dbReference>
<dbReference type="InterPro" id="IPR036526">
    <property type="entry name" value="C-N_Hydrolase_sf"/>
</dbReference>
<dbReference type="SUPFAM" id="SSF56317">
    <property type="entry name" value="Carbon-nitrogen hydrolase"/>
    <property type="match status" value="1"/>
</dbReference>
<comment type="pathway">
    <text evidence="8">Protein modification; lipoprotein biosynthesis (N-acyl transfer).</text>
</comment>
<keyword evidence="6 8" id="KW-0472">Membrane</keyword>
<keyword evidence="2 8" id="KW-1003">Cell membrane</keyword>
<dbReference type="InterPro" id="IPR004563">
    <property type="entry name" value="Apolipo_AcylTrfase"/>
</dbReference>
<comment type="catalytic activity">
    <reaction evidence="8">
        <text>N-terminal S-1,2-diacyl-sn-glyceryl-L-cysteinyl-[lipoprotein] + a glycerophospholipid = N-acyl-S-1,2-diacyl-sn-glyceryl-L-cysteinyl-[lipoprotein] + a 2-acyl-sn-glycero-3-phospholipid + H(+)</text>
        <dbReference type="Rhea" id="RHEA:48228"/>
        <dbReference type="Rhea" id="RHEA-COMP:14681"/>
        <dbReference type="Rhea" id="RHEA-COMP:14684"/>
        <dbReference type="ChEBI" id="CHEBI:15378"/>
        <dbReference type="ChEBI" id="CHEBI:136912"/>
        <dbReference type="ChEBI" id="CHEBI:140656"/>
        <dbReference type="ChEBI" id="CHEBI:140657"/>
        <dbReference type="ChEBI" id="CHEBI:140660"/>
        <dbReference type="EC" id="2.3.1.269"/>
    </reaction>
</comment>
<dbReference type="GO" id="GO:0016410">
    <property type="term" value="F:N-acyltransferase activity"/>
    <property type="evidence" value="ECO:0007669"/>
    <property type="project" value="UniProtKB-UniRule"/>
</dbReference>
<dbReference type="HAMAP" id="MF_01148">
    <property type="entry name" value="Lnt"/>
    <property type="match status" value="1"/>
</dbReference>
<proteinExistence type="inferred from homology"/>
<dbReference type="NCBIfam" id="TIGR00546">
    <property type="entry name" value="lnt"/>
    <property type="match status" value="1"/>
</dbReference>
<dbReference type="Gene3D" id="3.60.110.10">
    <property type="entry name" value="Carbon-nitrogen hydrolase"/>
    <property type="match status" value="1"/>
</dbReference>
<protein>
    <recommendedName>
        <fullName evidence="8">Apolipoprotein N-acyltransferase</fullName>
        <shortName evidence="8">ALP N-acyltransferase</shortName>
        <ecNumber evidence="8">2.3.1.269</ecNumber>
    </recommendedName>
</protein>
<evidence type="ECO:0000256" key="3">
    <source>
        <dbReference type="ARBA" id="ARBA00022679"/>
    </source>
</evidence>
<accession>A0A402CQA3</accession>
<sequence>MAITDLGSPQPLQTSRRTDARLALRNYGAAVLSGLLVLGSFPHLDWGWLAWIALVPMLLTYPHARLRDALGQAFVFGFLYFGGVLYWLAIMAQHALGAALGVVAWAIGSMAQVSVMLLFGFGAHLLSRVKGRWAWALGIPALWTALEWVRQLGELGTGWGDLAYTQHNALTILQLTKLGGVWPLTFLIVLVNMAVAGVIARRNPPRFVQGVLCAFVLVLVFGGVSLRSEHLRPRYVAAALQTNINPNVPWSQRRPEDPVYVENTMRSYSQMEADAAARGAIFAAWPEATFPGYLRDDPELAGRVALDCAHNGQTLLIGGNEWDAQTRSDGNSVFLVDKSGTIRGSYVKRQLVPFGEYVPGRDWLKFLVALHLTIYDRKKGAARQALLDAGAPIGRVGVAICYESSYGELTREQVARGAGLLSVVTDDTWFGRTAAARQHAAIAAIRAAECDRYLVRAGSTGISQILDPAGRVLTEAPLFESRLLTAPVESRTTRTLYTRWGDWFVWLCWGVLAVILGAALRRRPEGDQ</sequence>
<dbReference type="GO" id="GO:0005886">
    <property type="term" value="C:plasma membrane"/>
    <property type="evidence" value="ECO:0007669"/>
    <property type="project" value="UniProtKB-SubCell"/>
</dbReference>
<keyword evidence="10" id="KW-1185">Reference proteome</keyword>
<feature type="transmembrane region" description="Helical" evidence="8">
    <location>
        <begin position="503"/>
        <end position="520"/>
    </location>
</feature>
<comment type="function">
    <text evidence="8">Catalyzes the phospholipid dependent N-acylation of the N-terminal cysteine of apolipoprotein, the last step in lipoprotein maturation.</text>
</comment>
<dbReference type="CDD" id="cd07571">
    <property type="entry name" value="ALP_N-acyl_transferase"/>
    <property type="match status" value="1"/>
</dbReference>
<evidence type="ECO:0000256" key="8">
    <source>
        <dbReference type="HAMAP-Rule" id="MF_01148"/>
    </source>
</evidence>
<evidence type="ECO:0000313" key="10">
    <source>
        <dbReference type="Proteomes" id="UP000287394"/>
    </source>
</evidence>
<dbReference type="EC" id="2.3.1.269" evidence="8"/>
<feature type="transmembrane region" description="Helical" evidence="8">
    <location>
        <begin position="95"/>
        <end position="121"/>
    </location>
</feature>
<evidence type="ECO:0000256" key="7">
    <source>
        <dbReference type="ARBA" id="ARBA00023315"/>
    </source>
</evidence>
<evidence type="ECO:0000256" key="5">
    <source>
        <dbReference type="ARBA" id="ARBA00022989"/>
    </source>
</evidence>
<dbReference type="Pfam" id="PF00795">
    <property type="entry name" value="CN_hydrolase"/>
    <property type="match status" value="1"/>
</dbReference>
<dbReference type="PANTHER" id="PTHR38686:SF1">
    <property type="entry name" value="APOLIPOPROTEIN N-ACYLTRANSFERASE"/>
    <property type="match status" value="1"/>
</dbReference>
<dbReference type="PANTHER" id="PTHR38686">
    <property type="entry name" value="APOLIPOPROTEIN N-ACYLTRANSFERASE"/>
    <property type="match status" value="1"/>
</dbReference>
<gene>
    <name evidence="8 9" type="primary">lnt</name>
    <name evidence="9" type="ORF">CCAX7_48510</name>
</gene>
<comment type="similarity">
    <text evidence="8">Belongs to the CN hydrolase family. Apolipoprotein N-acyltransferase subfamily.</text>
</comment>
<dbReference type="AlphaFoldDB" id="A0A402CQA3"/>
<evidence type="ECO:0000256" key="4">
    <source>
        <dbReference type="ARBA" id="ARBA00022692"/>
    </source>
</evidence>
<evidence type="ECO:0000256" key="1">
    <source>
        <dbReference type="ARBA" id="ARBA00004651"/>
    </source>
</evidence>
<feature type="transmembrane region" description="Helical" evidence="8">
    <location>
        <begin position="22"/>
        <end position="40"/>
    </location>
</feature>
<dbReference type="Proteomes" id="UP000287394">
    <property type="component" value="Chromosome"/>
</dbReference>
<organism evidence="9 10">
    <name type="scientific">Capsulimonas corticalis</name>
    <dbReference type="NCBI Taxonomy" id="2219043"/>
    <lineage>
        <taxon>Bacteria</taxon>
        <taxon>Bacillati</taxon>
        <taxon>Armatimonadota</taxon>
        <taxon>Armatimonadia</taxon>
        <taxon>Capsulimonadales</taxon>
        <taxon>Capsulimonadaceae</taxon>
        <taxon>Capsulimonas</taxon>
    </lineage>
</organism>
<feature type="transmembrane region" description="Helical" evidence="8">
    <location>
        <begin position="207"/>
        <end position="226"/>
    </location>
</feature>
<dbReference type="EMBL" id="AP025739">
    <property type="protein sequence ID" value="BDI32800.1"/>
    <property type="molecule type" value="Genomic_DNA"/>
</dbReference>
<reference evidence="9 10" key="1">
    <citation type="journal article" date="2019" name="Int. J. Syst. Evol. Microbiol.">
        <title>Capsulimonas corticalis gen. nov., sp. nov., an aerobic capsulated bacterium, of a novel bacterial order, Capsulimonadales ord. nov., of the class Armatimonadia of the phylum Armatimonadetes.</title>
        <authorList>
            <person name="Li J."/>
            <person name="Kudo C."/>
            <person name="Tonouchi A."/>
        </authorList>
    </citation>
    <scope>NUCLEOTIDE SEQUENCE [LARGE SCALE GENOMIC DNA]</scope>
    <source>
        <strain evidence="9 10">AX-7</strain>
    </source>
</reference>
<evidence type="ECO:0000256" key="2">
    <source>
        <dbReference type="ARBA" id="ARBA00022475"/>
    </source>
</evidence>
<dbReference type="InterPro" id="IPR045378">
    <property type="entry name" value="LNT_N"/>
</dbReference>
<keyword evidence="5 8" id="KW-1133">Transmembrane helix</keyword>
<dbReference type="PROSITE" id="PS50263">
    <property type="entry name" value="CN_HYDROLASE"/>
    <property type="match status" value="1"/>
</dbReference>
<dbReference type="Pfam" id="PF20154">
    <property type="entry name" value="LNT_N"/>
    <property type="match status" value="1"/>
</dbReference>
<keyword evidence="4 8" id="KW-0812">Transmembrane</keyword>
<evidence type="ECO:0000313" key="9">
    <source>
        <dbReference type="EMBL" id="BDI32800.1"/>
    </source>
</evidence>